<comment type="caution">
    <text evidence="1">The sequence shown here is derived from an EMBL/GenBank/DDBJ whole genome shotgun (WGS) entry which is preliminary data.</text>
</comment>
<dbReference type="EMBL" id="BLAB01000001">
    <property type="protein sequence ID" value="GER92687.1"/>
    <property type="molecule type" value="Genomic_DNA"/>
</dbReference>
<name>A0A5J4L1Q1_9ZZZZ</name>
<accession>A0A5J4L1Q1</accession>
<evidence type="ECO:0000313" key="1">
    <source>
        <dbReference type="EMBL" id="GER92687.1"/>
    </source>
</evidence>
<dbReference type="Pfam" id="PF18906">
    <property type="entry name" value="Phage_tube_2"/>
    <property type="match status" value="1"/>
</dbReference>
<gene>
    <name evidence="1" type="ORF">A45J_0405</name>
</gene>
<reference evidence="1" key="1">
    <citation type="submission" date="2019-10" db="EMBL/GenBank/DDBJ databases">
        <title>Metagenomic sequencing of thiosulfate-disproportionating enrichment culture.</title>
        <authorList>
            <person name="Umezawa K."/>
            <person name="Kojima H."/>
            <person name="Fukui M."/>
        </authorList>
    </citation>
    <scope>NUCLEOTIDE SEQUENCE</scope>
    <source>
        <strain evidence="1">45J</strain>
    </source>
</reference>
<sequence>MSAVAGVEIQAAFKKALVWNTPVAVGANDGILILPTSIKKDAPIESDDSLGTYFSEDGTPGAIKVEGDIPMYLRYDSLDVLLALFMGVAGVPTQQGTTAAYAYTYKWKQDIDGYFGTFVKHMKNYIEEIPSAKIAGITIKGEVGKPLQAIFKVIGVNKVYDSAVNTTTTFNNVTYFEKSNRVRFAQGVFRMNDQSGAALEDGDKIYPSSFELSAVRKLTGVYNGQYSTPGSNKQDLIDEPTNDGHPEISLKLSFPRHSSNARLLDLGSDTRKKMDITFTGALIEGAYYRQFRLQFPHLQLKNVDPVDEQGIIKEPLDLIVHAATSAPAGMTGITDPFWITGINRRATDPLA</sequence>
<organism evidence="1">
    <name type="scientific">hot springs metagenome</name>
    <dbReference type="NCBI Taxonomy" id="433727"/>
    <lineage>
        <taxon>unclassified sequences</taxon>
        <taxon>metagenomes</taxon>
        <taxon>ecological metagenomes</taxon>
    </lineage>
</organism>
<dbReference type="AlphaFoldDB" id="A0A5J4L1Q1"/>
<dbReference type="InterPro" id="IPR044000">
    <property type="entry name" value="Phage_tube_2"/>
</dbReference>
<protein>
    <submittedName>
        <fullName evidence="1">Uncharacterized protein</fullName>
    </submittedName>
</protein>
<proteinExistence type="predicted"/>